<accession>A0A5N6Q7S9</accession>
<dbReference type="OrthoDB" id="1938430at2759"/>
<proteinExistence type="predicted"/>
<dbReference type="PANTHER" id="PTHR33116">
    <property type="entry name" value="REVERSE TRANSCRIPTASE ZINC-BINDING DOMAIN-CONTAINING PROTEIN-RELATED-RELATED"/>
    <property type="match status" value="1"/>
</dbReference>
<gene>
    <name evidence="2" type="ORF">E3N88_03047</name>
</gene>
<reference evidence="2 3" key="1">
    <citation type="submission" date="2019-05" db="EMBL/GenBank/DDBJ databases">
        <title>Mikania micrantha, genome provides insights into the molecular mechanism of rapid growth.</title>
        <authorList>
            <person name="Liu B."/>
        </authorList>
    </citation>
    <scope>NUCLEOTIDE SEQUENCE [LARGE SCALE GENOMIC DNA]</scope>
    <source>
        <strain evidence="2">NLD-2019</strain>
        <tissue evidence="2">Leaf</tissue>
    </source>
</reference>
<dbReference type="EMBL" id="SZYD01000001">
    <property type="protein sequence ID" value="KAD7479911.1"/>
    <property type="molecule type" value="Genomic_DNA"/>
</dbReference>
<dbReference type="Pfam" id="PF13966">
    <property type="entry name" value="zf-RVT"/>
    <property type="match status" value="1"/>
</dbReference>
<evidence type="ECO:0000259" key="1">
    <source>
        <dbReference type="Pfam" id="PF13966"/>
    </source>
</evidence>
<dbReference type="AlphaFoldDB" id="A0A5N6Q7S9"/>
<organism evidence="2 3">
    <name type="scientific">Mikania micrantha</name>
    <name type="common">bitter vine</name>
    <dbReference type="NCBI Taxonomy" id="192012"/>
    <lineage>
        <taxon>Eukaryota</taxon>
        <taxon>Viridiplantae</taxon>
        <taxon>Streptophyta</taxon>
        <taxon>Embryophyta</taxon>
        <taxon>Tracheophyta</taxon>
        <taxon>Spermatophyta</taxon>
        <taxon>Magnoliopsida</taxon>
        <taxon>eudicotyledons</taxon>
        <taxon>Gunneridae</taxon>
        <taxon>Pentapetalae</taxon>
        <taxon>asterids</taxon>
        <taxon>campanulids</taxon>
        <taxon>Asterales</taxon>
        <taxon>Asteraceae</taxon>
        <taxon>Asteroideae</taxon>
        <taxon>Heliantheae alliance</taxon>
        <taxon>Eupatorieae</taxon>
        <taxon>Mikania</taxon>
    </lineage>
</organism>
<dbReference type="InterPro" id="IPR026960">
    <property type="entry name" value="RVT-Znf"/>
</dbReference>
<protein>
    <recommendedName>
        <fullName evidence="1">Reverse transcriptase zinc-binding domain-containing protein</fullName>
    </recommendedName>
</protein>
<evidence type="ECO:0000313" key="3">
    <source>
        <dbReference type="Proteomes" id="UP000326396"/>
    </source>
</evidence>
<evidence type="ECO:0000313" key="2">
    <source>
        <dbReference type="EMBL" id="KAD7479911.1"/>
    </source>
</evidence>
<dbReference type="Proteomes" id="UP000326396">
    <property type="component" value="Linkage Group LG1"/>
</dbReference>
<feature type="domain" description="Reverse transcriptase zinc-binding" evidence="1">
    <location>
        <begin position="224"/>
        <end position="298"/>
    </location>
</feature>
<keyword evidence="3" id="KW-1185">Reference proteome</keyword>
<name>A0A5N6Q7S9_9ASTR</name>
<comment type="caution">
    <text evidence="2">The sequence shown here is derived from an EMBL/GenBank/DDBJ whole genome shotgun (WGS) entry which is preliminary data.</text>
</comment>
<sequence length="402" mass="46459">MKDDGSSSSKIDRFLLCQSMILRWPMAMVKVLDRRWSDHRPIVLLSANNDYGPAPFRFYNSWLANGELNDIVITSWNGSYFDSSGAADYLLLQKLRRLKEEIKKWAKNNRLKDTVEATTLELSVKAIEAKAETSSLIIKWWWRALNGDNGLWSATIKAIHNVSFGEIGNLGKTSLGGIWASIIKTGKSLNEDGRRISSVIRRQTWNGDAKNQFSTRSCRDWIDEFYGDAPVSNIFWLKWVPPKVLCFVWKVSLDRIPVMVNLNSRGINVQSLRCSLCLVEDEDGEHLLFRCRIAQEVWRRISWWASIDFVYSGSIQNILCSLRDGSEVGLKRKIKMLLAALTIWCLWLCRNNWCFHRIRKSIDCLVEDVKLQAFTWAEQRGNKISTDWEKWVVNPWEGISKI</sequence>
<dbReference type="PANTHER" id="PTHR33116:SF78">
    <property type="entry name" value="OS12G0587133 PROTEIN"/>
    <property type="match status" value="1"/>
</dbReference>